<reference evidence="1 2" key="1">
    <citation type="submission" date="2024-03" db="EMBL/GenBank/DDBJ databases">
        <title>High-quality draft genome sequence of Oceanobacter sp. wDCs-4.</title>
        <authorList>
            <person name="Dong C."/>
        </authorList>
    </citation>
    <scope>NUCLEOTIDE SEQUENCE [LARGE SCALE GENOMIC DNA]</scope>
    <source>
        <strain evidence="2">wDCs-4</strain>
    </source>
</reference>
<organism evidence="1 2">
    <name type="scientific">Oceanobacter antarcticus</name>
    <dbReference type="NCBI Taxonomy" id="3133425"/>
    <lineage>
        <taxon>Bacteria</taxon>
        <taxon>Pseudomonadati</taxon>
        <taxon>Pseudomonadota</taxon>
        <taxon>Gammaproteobacteria</taxon>
        <taxon>Oceanospirillales</taxon>
        <taxon>Oceanospirillaceae</taxon>
        <taxon>Oceanobacter</taxon>
    </lineage>
</organism>
<evidence type="ECO:0000313" key="2">
    <source>
        <dbReference type="Proteomes" id="UP001620597"/>
    </source>
</evidence>
<evidence type="ECO:0000313" key="1">
    <source>
        <dbReference type="EMBL" id="MFK4752333.1"/>
    </source>
</evidence>
<proteinExistence type="predicted"/>
<protein>
    <submittedName>
        <fullName evidence="1">Uncharacterized protein</fullName>
    </submittedName>
</protein>
<accession>A0ABW8NH88</accession>
<name>A0ABW8NH88_9GAMM</name>
<dbReference type="Proteomes" id="UP001620597">
    <property type="component" value="Unassembled WGS sequence"/>
</dbReference>
<sequence>MRCKRLLSRDPAMSASLSDEFFTLKPTVGGQELTMARYSIERREAVLKKLLPPHNRSVPEVSRVHVIVRVHIAYRPRSPFLLKCANSELN</sequence>
<comment type="caution">
    <text evidence="1">The sequence shown here is derived from an EMBL/GenBank/DDBJ whole genome shotgun (WGS) entry which is preliminary data.</text>
</comment>
<gene>
    <name evidence="1" type="ORF">WG929_07915</name>
</gene>
<dbReference type="RefSeq" id="WP_416205725.1">
    <property type="nucleotide sequence ID" value="NZ_JBBKTX010000008.1"/>
</dbReference>
<keyword evidence="2" id="KW-1185">Reference proteome</keyword>
<dbReference type="EMBL" id="JBBKTX010000008">
    <property type="protein sequence ID" value="MFK4752333.1"/>
    <property type="molecule type" value="Genomic_DNA"/>
</dbReference>